<evidence type="ECO:0000256" key="7">
    <source>
        <dbReference type="ARBA" id="ARBA00022723"/>
    </source>
</evidence>
<comment type="pathway">
    <text evidence="2">Secondary metabolite metabolism; methylglyoxal degradation; (R)-lactate from methylglyoxal: step 1/2.</text>
</comment>
<dbReference type="InterPro" id="IPR037523">
    <property type="entry name" value="VOC_core"/>
</dbReference>
<feature type="binding site" evidence="15">
    <location>
        <position position="83"/>
    </location>
    <ligand>
        <name>Zn(2+)</name>
        <dbReference type="ChEBI" id="CHEBI:29105"/>
        <note>ligand shared between dimeric partners</note>
    </ligand>
</feature>
<sequence>MNNTINSSETDDYIFNHTMIRVKSLGPSLHFYRQVFGFIPVYRQDFSEDAFTIVYMARVAESDIPQDDTMRYKWVLSQSGILELTWNHGTEQQKKFRYHNGNDEPRGFGHLCMVVPDITEACERFERLGVTFKKRLSEGRMRNVAFILDPDGYWIEVLELPR</sequence>
<dbReference type="Gene3D" id="3.10.180.10">
    <property type="entry name" value="2,3-Dihydroxybiphenyl 1,2-Dioxygenase, domain 1"/>
    <property type="match status" value="1"/>
</dbReference>
<dbReference type="GO" id="GO:0004462">
    <property type="term" value="F:lactoylglutathione lyase activity"/>
    <property type="evidence" value="ECO:0007669"/>
    <property type="project" value="UniProtKB-EC"/>
</dbReference>
<dbReference type="PANTHER" id="PTHR10374">
    <property type="entry name" value="LACTOYLGLUTATHIONE LYASE GLYOXALASE I"/>
    <property type="match status" value="1"/>
</dbReference>
<dbReference type="CDD" id="cd07233">
    <property type="entry name" value="GlxI_Zn"/>
    <property type="match status" value="1"/>
</dbReference>
<comment type="caution">
    <text evidence="17">The sequence shown here is derived from an EMBL/GenBank/DDBJ whole genome shotgun (WGS) entry which is preliminary data.</text>
</comment>
<protein>
    <recommendedName>
        <fullName evidence="5">Lactoylglutathione lyase</fullName>
        <ecNumber evidence="4">4.4.1.5</ecNumber>
    </recommendedName>
    <alternativeName>
        <fullName evidence="11">Aldoketomutase</fullName>
    </alternativeName>
    <alternativeName>
        <fullName evidence="10">Ketone-aldehyde mutase</fullName>
    </alternativeName>
    <alternativeName>
        <fullName evidence="12">Methylglyoxalase</fullName>
    </alternativeName>
    <alternativeName>
        <fullName evidence="13">S-D-lactoylglutathione methylglyoxal lyase</fullName>
    </alternativeName>
</protein>
<dbReference type="OrthoDB" id="9789841at2"/>
<comment type="similarity">
    <text evidence="3">Belongs to the glyoxalase I family.</text>
</comment>
<dbReference type="SUPFAM" id="SSF54593">
    <property type="entry name" value="Glyoxalase/Bleomycin resistance protein/Dihydroxybiphenyl dioxygenase"/>
    <property type="match status" value="1"/>
</dbReference>
<dbReference type="NCBIfam" id="TIGR00068">
    <property type="entry name" value="glyox_I"/>
    <property type="match status" value="1"/>
</dbReference>
<evidence type="ECO:0000313" key="17">
    <source>
        <dbReference type="EMBL" id="OAT33704.1"/>
    </source>
</evidence>
<dbReference type="RefSeq" id="WP_066748559.1">
    <property type="nucleotide sequence ID" value="NZ_LXEN01000050.1"/>
</dbReference>
<evidence type="ECO:0000256" key="12">
    <source>
        <dbReference type="ARBA" id="ARBA00032460"/>
    </source>
</evidence>
<evidence type="ECO:0000256" key="5">
    <source>
        <dbReference type="ARBA" id="ARBA00018701"/>
    </source>
</evidence>
<name>A0A198GAA1_9GAMM</name>
<dbReference type="PROSITE" id="PS51819">
    <property type="entry name" value="VOC"/>
    <property type="match status" value="1"/>
</dbReference>
<evidence type="ECO:0000256" key="14">
    <source>
        <dbReference type="PIRSR" id="PIRSR604361-1"/>
    </source>
</evidence>
<keyword evidence="7 15" id="KW-0479">Metal-binding</keyword>
<gene>
    <name evidence="17" type="ORF">M983_1184</name>
</gene>
<dbReference type="PATRIC" id="fig|1354337.4.peg.1204"/>
<organism evidence="17 18">
    <name type="scientific">Proteus myxofaciens ATCC 19692</name>
    <dbReference type="NCBI Taxonomy" id="1354337"/>
    <lineage>
        <taxon>Bacteria</taxon>
        <taxon>Pseudomonadati</taxon>
        <taxon>Pseudomonadota</taxon>
        <taxon>Gammaproteobacteria</taxon>
        <taxon>Enterobacterales</taxon>
        <taxon>Morganellaceae</taxon>
        <taxon>Proteus</taxon>
    </lineage>
</organism>
<evidence type="ECO:0000256" key="9">
    <source>
        <dbReference type="ARBA" id="ARBA00023239"/>
    </source>
</evidence>
<keyword evidence="6" id="KW-0533">Nickel</keyword>
<keyword evidence="8 15" id="KW-0862">Zinc</keyword>
<evidence type="ECO:0000256" key="10">
    <source>
        <dbReference type="ARBA" id="ARBA00030291"/>
    </source>
</evidence>
<feature type="domain" description="VOC" evidence="16">
    <location>
        <begin position="14"/>
        <end position="160"/>
    </location>
</feature>
<evidence type="ECO:0000256" key="4">
    <source>
        <dbReference type="ARBA" id="ARBA00012081"/>
    </source>
</evidence>
<feature type="binding site" evidence="15">
    <location>
        <position position="156"/>
    </location>
    <ligand>
        <name>Zn(2+)</name>
        <dbReference type="ChEBI" id="CHEBI:29105"/>
        <note>ligand shared between dimeric partners</note>
    </ligand>
</feature>
<comment type="cofactor">
    <cofactor evidence="1">
        <name>Ni(2+)</name>
        <dbReference type="ChEBI" id="CHEBI:49786"/>
    </cofactor>
</comment>
<accession>A0A198GAA1</accession>
<dbReference type="PANTHER" id="PTHR10374:SF30">
    <property type="entry name" value="LACTOYLGLUTATHIONE LYASE"/>
    <property type="match status" value="1"/>
</dbReference>
<evidence type="ECO:0000256" key="13">
    <source>
        <dbReference type="ARBA" id="ARBA00033298"/>
    </source>
</evidence>
<keyword evidence="9 17" id="KW-0456">Lyase</keyword>
<dbReference type="InterPro" id="IPR004360">
    <property type="entry name" value="Glyas_Fos-R_dOase_dom"/>
</dbReference>
<evidence type="ECO:0000256" key="15">
    <source>
        <dbReference type="PIRSR" id="PIRSR604361-3"/>
    </source>
</evidence>
<reference evidence="17 18" key="1">
    <citation type="submission" date="2016-04" db="EMBL/GenBank/DDBJ databases">
        <title>ATOL: Assembling a taxonomically balanced genome-scale reconstruction of the evolutionary history of the Enterobacteriaceae.</title>
        <authorList>
            <person name="Plunkett G.III."/>
            <person name="Neeno-Eckwall E.C."/>
            <person name="Glasner J.D."/>
            <person name="Perna N.T."/>
        </authorList>
    </citation>
    <scope>NUCLEOTIDE SEQUENCE [LARGE SCALE GENOMIC DNA]</scope>
    <source>
        <strain evidence="17 18">ATCC 19692</strain>
    </source>
</reference>
<evidence type="ECO:0000256" key="6">
    <source>
        <dbReference type="ARBA" id="ARBA00022596"/>
    </source>
</evidence>
<evidence type="ECO:0000256" key="2">
    <source>
        <dbReference type="ARBA" id="ARBA00005008"/>
    </source>
</evidence>
<feature type="active site" description="Proton donor/acceptor" evidence="14">
    <location>
        <position position="156"/>
    </location>
</feature>
<dbReference type="Pfam" id="PF00903">
    <property type="entry name" value="Glyoxalase"/>
    <property type="match status" value="1"/>
</dbReference>
<evidence type="ECO:0000256" key="11">
    <source>
        <dbReference type="ARBA" id="ARBA00030892"/>
    </source>
</evidence>
<evidence type="ECO:0000256" key="1">
    <source>
        <dbReference type="ARBA" id="ARBA00001967"/>
    </source>
</evidence>
<keyword evidence="18" id="KW-1185">Reference proteome</keyword>
<dbReference type="InterPro" id="IPR004361">
    <property type="entry name" value="Glyoxalase_1"/>
</dbReference>
<dbReference type="Proteomes" id="UP000094023">
    <property type="component" value="Unassembled WGS sequence"/>
</dbReference>
<dbReference type="GO" id="GO:0046872">
    <property type="term" value="F:metal ion binding"/>
    <property type="evidence" value="ECO:0007669"/>
    <property type="project" value="UniProtKB-KW"/>
</dbReference>
<dbReference type="STRING" id="1354337.M983_1184"/>
<dbReference type="UniPathway" id="UPA00619">
    <property type="reaction ID" value="UER00675"/>
</dbReference>
<dbReference type="EC" id="4.4.1.5" evidence="4"/>
<evidence type="ECO:0000256" key="3">
    <source>
        <dbReference type="ARBA" id="ARBA00010363"/>
    </source>
</evidence>
<dbReference type="InterPro" id="IPR029068">
    <property type="entry name" value="Glyas_Bleomycin-R_OHBP_Dase"/>
</dbReference>
<comment type="cofactor">
    <cofactor evidence="15">
        <name>Zn(2+)</name>
        <dbReference type="ChEBI" id="CHEBI:29105"/>
    </cofactor>
    <text evidence="15">Binds 1 zinc ion per subunit. In the homodimer, two zinc ions are bound between subunits.</text>
</comment>
<dbReference type="EMBL" id="LXEN01000050">
    <property type="protein sequence ID" value="OAT33704.1"/>
    <property type="molecule type" value="Genomic_DNA"/>
</dbReference>
<proteinExistence type="inferred from homology"/>
<dbReference type="PROSITE" id="PS00934">
    <property type="entry name" value="GLYOXALASE_I_1"/>
    <property type="match status" value="1"/>
</dbReference>
<dbReference type="AlphaFoldDB" id="A0A198GAA1"/>
<feature type="binding site" evidence="15">
    <location>
        <position position="110"/>
    </location>
    <ligand>
        <name>Zn(2+)</name>
        <dbReference type="ChEBI" id="CHEBI:29105"/>
        <note>ligand shared between dimeric partners</note>
    </ligand>
</feature>
<evidence type="ECO:0000256" key="8">
    <source>
        <dbReference type="ARBA" id="ARBA00022833"/>
    </source>
</evidence>
<dbReference type="InterPro" id="IPR018146">
    <property type="entry name" value="Glyoxalase_1_CS"/>
</dbReference>
<evidence type="ECO:0000313" key="18">
    <source>
        <dbReference type="Proteomes" id="UP000094023"/>
    </source>
</evidence>
<evidence type="ECO:0000259" key="16">
    <source>
        <dbReference type="PROSITE" id="PS51819"/>
    </source>
</evidence>